<evidence type="ECO:0000256" key="1">
    <source>
        <dbReference type="ARBA" id="ARBA00004442"/>
    </source>
</evidence>
<gene>
    <name evidence="6" type="ORF">A0128_19255</name>
</gene>
<accession>A0A1D7V1V3</accession>
<dbReference type="Pfam" id="PF00691">
    <property type="entry name" value="OmpA"/>
    <property type="match status" value="1"/>
</dbReference>
<evidence type="ECO:0000256" key="3">
    <source>
        <dbReference type="ARBA" id="ARBA00023237"/>
    </source>
</evidence>
<keyword evidence="3" id="KW-0998">Cell outer membrane</keyword>
<dbReference type="PRINTS" id="PR01021">
    <property type="entry name" value="OMPADOMAIN"/>
</dbReference>
<dbReference type="PANTHER" id="PTHR30329">
    <property type="entry name" value="STATOR ELEMENT OF FLAGELLAR MOTOR COMPLEX"/>
    <property type="match status" value="1"/>
</dbReference>
<feature type="domain" description="OmpA-like" evidence="5">
    <location>
        <begin position="310"/>
        <end position="424"/>
    </location>
</feature>
<dbReference type="InterPro" id="IPR006665">
    <property type="entry name" value="OmpA-like"/>
</dbReference>
<keyword evidence="2 4" id="KW-0472">Membrane</keyword>
<dbReference type="SUPFAM" id="SSF82171">
    <property type="entry name" value="DPP6 N-terminal domain-like"/>
    <property type="match status" value="1"/>
</dbReference>
<dbReference type="KEGG" id="laj:A0128_19255"/>
<dbReference type="InterPro" id="IPR011659">
    <property type="entry name" value="WD40"/>
</dbReference>
<evidence type="ECO:0000256" key="4">
    <source>
        <dbReference type="PROSITE-ProRule" id="PRU00473"/>
    </source>
</evidence>
<evidence type="ECO:0000259" key="5">
    <source>
        <dbReference type="PROSITE" id="PS51123"/>
    </source>
</evidence>
<dbReference type="RefSeq" id="WP_069608987.1">
    <property type="nucleotide sequence ID" value="NZ_CP015217.1"/>
</dbReference>
<dbReference type="Pfam" id="PF07676">
    <property type="entry name" value="PD40"/>
    <property type="match status" value="2"/>
</dbReference>
<comment type="subcellular location">
    <subcellularLocation>
        <location evidence="1">Cell outer membrane</location>
    </subcellularLocation>
</comment>
<organism evidence="6 7">
    <name type="scientific">Leptospira tipperaryensis</name>
    <dbReference type="NCBI Taxonomy" id="2564040"/>
    <lineage>
        <taxon>Bacteria</taxon>
        <taxon>Pseudomonadati</taxon>
        <taxon>Spirochaetota</taxon>
        <taxon>Spirochaetia</taxon>
        <taxon>Leptospirales</taxon>
        <taxon>Leptospiraceae</taxon>
        <taxon>Leptospira</taxon>
    </lineage>
</organism>
<dbReference type="InterPro" id="IPR050330">
    <property type="entry name" value="Bact_OuterMem_StrucFunc"/>
</dbReference>
<evidence type="ECO:0000313" key="6">
    <source>
        <dbReference type="EMBL" id="AOP35787.1"/>
    </source>
</evidence>
<dbReference type="OrthoDB" id="9809364at2"/>
<name>A0A1D7V1V3_9LEPT</name>
<sequence>MPSFRKKNPSLFILILSCLSFTFILSSQESSRLEKSAKQKPEKLKGAINTKLNEFGISLTDDGSILYFYSKRENSNYTDLYRSSRDGENWIQGEEISVLNSNYDDQSPFIMNKEEGILFSSNRDGAIEFQLSNGKIGVSRDLFFSKRNGSSWVRPVSLPGAVNTEEIEENPFLFNNKLYFTRYPFGQVAEADIFVSLYKNKIWEKASSLPEPINSPYSEIAATLSKDGKTIYFSSNRPGGFGGYDLYKSTFLPDGNFSEPINLGPEINTAGDEAFYLETNEAGTFYFCRRAARDYDIYSNQSNPFQDLEKGKSISLDNIHFALGSYEILENSFSILENLNSYLHENSKVRIKITGHTDLNGDAQDNLILSRNRANSVKDYLVKKGIDSGRIVTDGKGSSEPVVPQKNPETDFKNRRTEFQILNP</sequence>
<dbReference type="PROSITE" id="PS51123">
    <property type="entry name" value="OMPA_2"/>
    <property type="match status" value="1"/>
</dbReference>
<dbReference type="InterPro" id="IPR006664">
    <property type="entry name" value="OMP_bac"/>
</dbReference>
<dbReference type="Gene3D" id="3.30.1330.60">
    <property type="entry name" value="OmpA-like domain"/>
    <property type="match status" value="1"/>
</dbReference>
<dbReference type="AlphaFoldDB" id="A0A1D7V1V3"/>
<evidence type="ECO:0000313" key="7">
    <source>
        <dbReference type="Proteomes" id="UP000094197"/>
    </source>
</evidence>
<dbReference type="InterPro" id="IPR036737">
    <property type="entry name" value="OmpA-like_sf"/>
</dbReference>
<dbReference type="CDD" id="cd07185">
    <property type="entry name" value="OmpA_C-like"/>
    <property type="match status" value="1"/>
</dbReference>
<reference evidence="6 7" key="1">
    <citation type="submission" date="2016-04" db="EMBL/GenBank/DDBJ databases">
        <title>Complete genome seqeunce of Leptospira alstonii serovar Room22.</title>
        <authorList>
            <person name="Nally J.E."/>
            <person name="Bayles D.O."/>
            <person name="Hurley D."/>
            <person name="Fanning S."/>
            <person name="McMahon B.J."/>
            <person name="Arent Z."/>
        </authorList>
    </citation>
    <scope>NUCLEOTIDE SEQUENCE [LARGE SCALE GENOMIC DNA]</scope>
    <source>
        <strain evidence="6 7">GWTS #1</strain>
    </source>
</reference>
<dbReference type="PROSITE" id="PS51257">
    <property type="entry name" value="PROKAR_LIPOPROTEIN"/>
    <property type="match status" value="1"/>
</dbReference>
<dbReference type="EMBL" id="CP015217">
    <property type="protein sequence ID" value="AOP35787.1"/>
    <property type="molecule type" value="Genomic_DNA"/>
</dbReference>
<proteinExistence type="predicted"/>
<protein>
    <recommendedName>
        <fullName evidence="5">OmpA-like domain-containing protein</fullName>
    </recommendedName>
</protein>
<evidence type="ECO:0000256" key="2">
    <source>
        <dbReference type="ARBA" id="ARBA00023136"/>
    </source>
</evidence>
<dbReference type="SUPFAM" id="SSF103088">
    <property type="entry name" value="OmpA-like"/>
    <property type="match status" value="1"/>
</dbReference>
<keyword evidence="7" id="KW-1185">Reference proteome</keyword>
<dbReference type="GO" id="GO:0009279">
    <property type="term" value="C:cell outer membrane"/>
    <property type="evidence" value="ECO:0007669"/>
    <property type="project" value="UniProtKB-SubCell"/>
</dbReference>
<dbReference type="Proteomes" id="UP000094197">
    <property type="component" value="Chromosome 1"/>
</dbReference>
<dbReference type="PANTHER" id="PTHR30329:SF21">
    <property type="entry name" value="LIPOPROTEIN YIAD-RELATED"/>
    <property type="match status" value="1"/>
</dbReference>